<dbReference type="PRINTS" id="PR00039">
    <property type="entry name" value="HTHLYSR"/>
</dbReference>
<proteinExistence type="inferred from homology"/>
<dbReference type="InterPro" id="IPR005119">
    <property type="entry name" value="LysR_subst-bd"/>
</dbReference>
<dbReference type="Proteomes" id="UP000289794">
    <property type="component" value="Chromosome"/>
</dbReference>
<dbReference type="InterPro" id="IPR036388">
    <property type="entry name" value="WH-like_DNA-bd_sf"/>
</dbReference>
<gene>
    <name evidence="6" type="primary">cynR_2</name>
    <name evidence="6" type="ORF">PMF13cell1_02953</name>
</gene>
<dbReference type="PANTHER" id="PTHR30346:SF0">
    <property type="entry name" value="HCA OPERON TRANSCRIPTIONAL ACTIVATOR HCAR"/>
    <property type="match status" value="1"/>
</dbReference>
<dbReference type="SUPFAM" id="SSF53850">
    <property type="entry name" value="Periplasmic binding protein-like II"/>
    <property type="match status" value="1"/>
</dbReference>
<dbReference type="Pfam" id="PF03466">
    <property type="entry name" value="LysR_substrate"/>
    <property type="match status" value="1"/>
</dbReference>
<dbReference type="Pfam" id="PF00126">
    <property type="entry name" value="HTH_1"/>
    <property type="match status" value="1"/>
</dbReference>
<dbReference type="PANTHER" id="PTHR30346">
    <property type="entry name" value="TRANSCRIPTIONAL DUAL REGULATOR HCAR-RELATED"/>
    <property type="match status" value="1"/>
</dbReference>
<reference evidence="6 7" key="1">
    <citation type="submission" date="2019-01" db="EMBL/GenBank/DDBJ databases">
        <title>PMF-metabolizing Aryl O-demethylase.</title>
        <authorList>
            <person name="Kim M."/>
        </authorList>
    </citation>
    <scope>NUCLEOTIDE SEQUENCE [LARGE SCALE GENOMIC DNA]</scope>
    <source>
        <strain evidence="6 7">PMF1</strain>
    </source>
</reference>
<keyword evidence="4" id="KW-0804">Transcription</keyword>
<evidence type="ECO:0000313" key="7">
    <source>
        <dbReference type="Proteomes" id="UP000289794"/>
    </source>
</evidence>
<dbReference type="Gene3D" id="3.40.190.290">
    <property type="match status" value="1"/>
</dbReference>
<keyword evidence="3" id="KW-0238">DNA-binding</keyword>
<evidence type="ECO:0000256" key="4">
    <source>
        <dbReference type="ARBA" id="ARBA00023163"/>
    </source>
</evidence>
<feature type="domain" description="HTH lysR-type" evidence="5">
    <location>
        <begin position="1"/>
        <end position="58"/>
    </location>
</feature>
<dbReference type="Gene3D" id="1.10.10.10">
    <property type="entry name" value="Winged helix-like DNA-binding domain superfamily/Winged helix DNA-binding domain"/>
    <property type="match status" value="1"/>
</dbReference>
<organism evidence="6 7">
    <name type="scientific">Blautia producta</name>
    <dbReference type="NCBI Taxonomy" id="33035"/>
    <lineage>
        <taxon>Bacteria</taxon>
        <taxon>Bacillati</taxon>
        <taxon>Bacillota</taxon>
        <taxon>Clostridia</taxon>
        <taxon>Lachnospirales</taxon>
        <taxon>Lachnospiraceae</taxon>
        <taxon>Blautia</taxon>
    </lineage>
</organism>
<dbReference type="PROSITE" id="PS50931">
    <property type="entry name" value="HTH_LYSR"/>
    <property type="match status" value="1"/>
</dbReference>
<dbReference type="AlphaFoldDB" id="A0A4P6M231"/>
<dbReference type="FunFam" id="1.10.10.10:FF:000001">
    <property type="entry name" value="LysR family transcriptional regulator"/>
    <property type="match status" value="1"/>
</dbReference>
<evidence type="ECO:0000256" key="2">
    <source>
        <dbReference type="ARBA" id="ARBA00023015"/>
    </source>
</evidence>
<dbReference type="InterPro" id="IPR000847">
    <property type="entry name" value="LysR_HTH_N"/>
</dbReference>
<comment type="similarity">
    <text evidence="1">Belongs to the LysR transcriptional regulatory family.</text>
</comment>
<evidence type="ECO:0000313" key="6">
    <source>
        <dbReference type="EMBL" id="QBE97397.1"/>
    </source>
</evidence>
<dbReference type="GO" id="GO:0003677">
    <property type="term" value="F:DNA binding"/>
    <property type="evidence" value="ECO:0007669"/>
    <property type="project" value="UniProtKB-KW"/>
</dbReference>
<keyword evidence="2" id="KW-0805">Transcription regulation</keyword>
<dbReference type="SUPFAM" id="SSF46785">
    <property type="entry name" value="Winged helix' DNA-binding domain"/>
    <property type="match status" value="1"/>
</dbReference>
<dbReference type="GO" id="GO:0032993">
    <property type="term" value="C:protein-DNA complex"/>
    <property type="evidence" value="ECO:0007669"/>
    <property type="project" value="TreeGrafter"/>
</dbReference>
<evidence type="ECO:0000256" key="3">
    <source>
        <dbReference type="ARBA" id="ARBA00023125"/>
    </source>
</evidence>
<evidence type="ECO:0000256" key="1">
    <source>
        <dbReference type="ARBA" id="ARBA00009437"/>
    </source>
</evidence>
<sequence length="302" mass="34908">MNIEQYKYFVTVCDCGSYSQAADQLYTTQSTVSKKIIHLEEELNVTLFDRSHRQISLTPQGEIVYKYAKMLLHTQDELLQELNTYDSGRIGQIRIASIPVFSNYDLLDVVSDFQKKYPNIQVQIQEMEAIEIINNLKERRCDFAFFRKEFTDHSLDMLPLLSDELTAVLPEDHPLADEKMISLSDLADDPFLLLDQSTLHYSREIQLCEQCGFHPTIAYTGKHIENILSMIRKDMGVALLMKKAAANYNTENLRMVSLKESPASTVCLLRMKRPKYNAESSIFWNYVKKRFSNSEYPSQGIL</sequence>
<evidence type="ECO:0000259" key="5">
    <source>
        <dbReference type="PROSITE" id="PS50931"/>
    </source>
</evidence>
<name>A0A4P6M231_9FIRM</name>
<dbReference type="CDD" id="cd05466">
    <property type="entry name" value="PBP2_LTTR_substrate"/>
    <property type="match status" value="1"/>
</dbReference>
<dbReference type="GO" id="GO:0003700">
    <property type="term" value="F:DNA-binding transcription factor activity"/>
    <property type="evidence" value="ECO:0007669"/>
    <property type="project" value="InterPro"/>
</dbReference>
<dbReference type="KEGG" id="bpro:PMF13cell1_02953"/>
<protein>
    <submittedName>
        <fullName evidence="6">HTH-type transcriptional regulator CynR</fullName>
    </submittedName>
</protein>
<dbReference type="InterPro" id="IPR036390">
    <property type="entry name" value="WH_DNA-bd_sf"/>
</dbReference>
<dbReference type="EMBL" id="CP035945">
    <property type="protein sequence ID" value="QBE97397.1"/>
    <property type="molecule type" value="Genomic_DNA"/>
</dbReference>
<dbReference type="RefSeq" id="WP_165392477.1">
    <property type="nucleotide sequence ID" value="NZ_CP035945.1"/>
</dbReference>
<accession>A0A4P6M231</accession>